<organism evidence="3 4">
    <name type="scientific">Saccharothrix mutabilis subsp. mutabilis</name>
    <dbReference type="NCBI Taxonomy" id="66855"/>
    <lineage>
        <taxon>Bacteria</taxon>
        <taxon>Bacillati</taxon>
        <taxon>Actinomycetota</taxon>
        <taxon>Actinomycetes</taxon>
        <taxon>Pseudonocardiales</taxon>
        <taxon>Pseudonocardiaceae</taxon>
        <taxon>Saccharothrix</taxon>
    </lineage>
</organism>
<keyword evidence="2" id="KW-0472">Membrane</keyword>
<keyword evidence="4" id="KW-1185">Reference proteome</keyword>
<dbReference type="EMBL" id="BAAABU010000014">
    <property type="protein sequence ID" value="GAA0246234.1"/>
    <property type="molecule type" value="Genomic_DNA"/>
</dbReference>
<evidence type="ECO:0008006" key="5">
    <source>
        <dbReference type="Google" id="ProtNLM"/>
    </source>
</evidence>
<proteinExistence type="predicted"/>
<feature type="transmembrane region" description="Helical" evidence="2">
    <location>
        <begin position="201"/>
        <end position="221"/>
    </location>
</feature>
<evidence type="ECO:0000313" key="3">
    <source>
        <dbReference type="EMBL" id="GAA0246234.1"/>
    </source>
</evidence>
<accession>A0ABP3DXM4</accession>
<feature type="transmembrane region" description="Helical" evidence="2">
    <location>
        <begin position="27"/>
        <end position="46"/>
    </location>
</feature>
<name>A0ABP3DXM4_9PSEU</name>
<feature type="transmembrane region" description="Helical" evidence="2">
    <location>
        <begin position="176"/>
        <end position="194"/>
    </location>
</feature>
<keyword evidence="2" id="KW-1133">Transmembrane helix</keyword>
<feature type="transmembrane region" description="Helical" evidence="2">
    <location>
        <begin position="227"/>
        <end position="245"/>
    </location>
</feature>
<keyword evidence="2" id="KW-0812">Transmembrane</keyword>
<sequence>MVVQEAKADGKPPAGGPPPHHAKVIKALKRFAISITIFNIAGYIFLGFEQPWTWPLVAIGTGYFVELVLETIGARVEGRAPRYAGNGFRGLAEFLLPTHITSIALNMLIYVNDRIWVMMFAVTLAVAAKWILRAPVRGNLRHYMNPSNFGILMVLVLFPWGSIAPPYHFTEGLNDWGSWILPGIIIITGTMLNAKLTDRMWLIFGWLTFFALQAIVRGILFDTSIPGGLAVMTGVAFILYTNYMVTDPGTTPSRPGAQFAFGAGVALAYGLFMVMHIAYGLFIATALVCLIRGMFLWGLHFVNKAAAERARLEREKDEAALAISVNHNGEAAGKHAARTAVA</sequence>
<evidence type="ECO:0000313" key="4">
    <source>
        <dbReference type="Proteomes" id="UP001500416"/>
    </source>
</evidence>
<dbReference type="Proteomes" id="UP001500416">
    <property type="component" value="Unassembled WGS sequence"/>
</dbReference>
<comment type="caution">
    <text evidence="3">The sequence shown here is derived from an EMBL/GenBank/DDBJ whole genome shotgun (WGS) entry which is preliminary data.</text>
</comment>
<feature type="transmembrane region" description="Helical" evidence="2">
    <location>
        <begin position="90"/>
        <end position="109"/>
    </location>
</feature>
<feature type="region of interest" description="Disordered" evidence="1">
    <location>
        <begin position="1"/>
        <end position="20"/>
    </location>
</feature>
<feature type="transmembrane region" description="Helical" evidence="2">
    <location>
        <begin position="115"/>
        <end position="132"/>
    </location>
</feature>
<feature type="transmembrane region" description="Helical" evidence="2">
    <location>
        <begin position="281"/>
        <end position="302"/>
    </location>
</feature>
<feature type="transmembrane region" description="Helical" evidence="2">
    <location>
        <begin position="144"/>
        <end position="164"/>
    </location>
</feature>
<evidence type="ECO:0000256" key="2">
    <source>
        <dbReference type="SAM" id="Phobius"/>
    </source>
</evidence>
<reference evidence="4" key="1">
    <citation type="journal article" date="2019" name="Int. J. Syst. Evol. Microbiol.">
        <title>The Global Catalogue of Microorganisms (GCM) 10K type strain sequencing project: providing services to taxonomists for standard genome sequencing and annotation.</title>
        <authorList>
            <consortium name="The Broad Institute Genomics Platform"/>
            <consortium name="The Broad Institute Genome Sequencing Center for Infectious Disease"/>
            <person name="Wu L."/>
            <person name="Ma J."/>
        </authorList>
    </citation>
    <scope>NUCLEOTIDE SEQUENCE [LARGE SCALE GENOMIC DNA]</scope>
    <source>
        <strain evidence="4">JCM 3380</strain>
    </source>
</reference>
<dbReference type="RefSeq" id="WP_343936522.1">
    <property type="nucleotide sequence ID" value="NZ_BAAABU010000014.1"/>
</dbReference>
<feature type="transmembrane region" description="Helical" evidence="2">
    <location>
        <begin position="257"/>
        <end position="275"/>
    </location>
</feature>
<feature type="compositionally biased region" description="Basic and acidic residues" evidence="1">
    <location>
        <begin position="1"/>
        <end position="10"/>
    </location>
</feature>
<feature type="transmembrane region" description="Helical" evidence="2">
    <location>
        <begin position="52"/>
        <end position="69"/>
    </location>
</feature>
<gene>
    <name evidence="3" type="ORF">GCM10010492_52140</name>
</gene>
<protein>
    <recommendedName>
        <fullName evidence="5">Enediyne biosynthesis protein</fullName>
    </recommendedName>
</protein>
<evidence type="ECO:0000256" key="1">
    <source>
        <dbReference type="SAM" id="MobiDB-lite"/>
    </source>
</evidence>